<accession>A0ABQ2Z254</accession>
<dbReference type="SMART" id="SM00052">
    <property type="entry name" value="EAL"/>
    <property type="match status" value="1"/>
</dbReference>
<dbReference type="CDD" id="cd01948">
    <property type="entry name" value="EAL"/>
    <property type="match status" value="1"/>
</dbReference>
<evidence type="ECO:0000259" key="1">
    <source>
        <dbReference type="PROSITE" id="PS50883"/>
    </source>
</evidence>
<evidence type="ECO:0000313" key="4">
    <source>
        <dbReference type="EMBL" id="GGX99893.1"/>
    </source>
</evidence>
<dbReference type="Gene3D" id="6.20.270.20">
    <property type="entry name" value="LapD/MoxY periplasmic domain"/>
    <property type="match status" value="1"/>
</dbReference>
<dbReference type="Gene3D" id="3.20.20.450">
    <property type="entry name" value="EAL domain"/>
    <property type="match status" value="1"/>
</dbReference>
<dbReference type="PANTHER" id="PTHR33121">
    <property type="entry name" value="CYCLIC DI-GMP PHOSPHODIESTERASE PDEF"/>
    <property type="match status" value="1"/>
</dbReference>
<proteinExistence type="predicted"/>
<dbReference type="RefSeq" id="WP_189375397.1">
    <property type="nucleotide sequence ID" value="NZ_BMYW01000013.1"/>
</dbReference>
<evidence type="ECO:0000259" key="3">
    <source>
        <dbReference type="PROSITE" id="PS50887"/>
    </source>
</evidence>
<protein>
    <submittedName>
        <fullName evidence="4">GGDEF domain-containing protein</fullName>
    </submittedName>
</protein>
<dbReference type="PROSITE" id="PS50885">
    <property type="entry name" value="HAMP"/>
    <property type="match status" value="1"/>
</dbReference>
<evidence type="ECO:0000313" key="5">
    <source>
        <dbReference type="Proteomes" id="UP000600877"/>
    </source>
</evidence>
<dbReference type="SMART" id="SM00267">
    <property type="entry name" value="GGDEF"/>
    <property type="match status" value="1"/>
</dbReference>
<dbReference type="SUPFAM" id="SSF141868">
    <property type="entry name" value="EAL domain-like"/>
    <property type="match status" value="1"/>
</dbReference>
<dbReference type="InterPro" id="IPR035919">
    <property type="entry name" value="EAL_sf"/>
</dbReference>
<dbReference type="InterPro" id="IPR050706">
    <property type="entry name" value="Cyclic-di-GMP_PDE-like"/>
</dbReference>
<dbReference type="Gene3D" id="3.30.70.270">
    <property type="match status" value="1"/>
</dbReference>
<reference evidence="5" key="1">
    <citation type="journal article" date="2019" name="Int. J. Syst. Evol. Microbiol.">
        <title>The Global Catalogue of Microorganisms (GCM) 10K type strain sequencing project: providing services to taxonomists for standard genome sequencing and annotation.</title>
        <authorList>
            <consortium name="The Broad Institute Genomics Platform"/>
            <consortium name="The Broad Institute Genome Sequencing Center for Infectious Disease"/>
            <person name="Wu L."/>
            <person name="Ma J."/>
        </authorList>
    </citation>
    <scope>NUCLEOTIDE SEQUENCE [LARGE SCALE GENOMIC DNA]</scope>
    <source>
        <strain evidence="5">KCTC 32041</strain>
    </source>
</reference>
<dbReference type="InterPro" id="IPR032244">
    <property type="entry name" value="LapD_MoxY_N"/>
</dbReference>
<dbReference type="InterPro" id="IPR042461">
    <property type="entry name" value="LapD_MoxY_peri_C"/>
</dbReference>
<dbReference type="EMBL" id="BMYW01000013">
    <property type="protein sequence ID" value="GGX99893.1"/>
    <property type="molecule type" value="Genomic_DNA"/>
</dbReference>
<dbReference type="PROSITE" id="PS50887">
    <property type="entry name" value="GGDEF"/>
    <property type="match status" value="1"/>
</dbReference>
<dbReference type="InterPro" id="IPR000160">
    <property type="entry name" value="GGDEF_dom"/>
</dbReference>
<dbReference type="InterPro" id="IPR003660">
    <property type="entry name" value="HAMP_dom"/>
</dbReference>
<dbReference type="InterPro" id="IPR001633">
    <property type="entry name" value="EAL_dom"/>
</dbReference>
<dbReference type="PROSITE" id="PS50883">
    <property type="entry name" value="EAL"/>
    <property type="match status" value="1"/>
</dbReference>
<organism evidence="4 5">
    <name type="scientific">Vogesella alkaliphila</name>
    <dbReference type="NCBI Taxonomy" id="1193621"/>
    <lineage>
        <taxon>Bacteria</taxon>
        <taxon>Pseudomonadati</taxon>
        <taxon>Pseudomonadota</taxon>
        <taxon>Betaproteobacteria</taxon>
        <taxon>Neisseriales</taxon>
        <taxon>Chromobacteriaceae</taxon>
        <taxon>Vogesella</taxon>
    </lineage>
</organism>
<dbReference type="InterPro" id="IPR043128">
    <property type="entry name" value="Rev_trsase/Diguanyl_cyclase"/>
</dbReference>
<feature type="domain" description="GGDEF" evidence="3">
    <location>
        <begin position="265"/>
        <end position="395"/>
    </location>
</feature>
<dbReference type="SUPFAM" id="SSF55073">
    <property type="entry name" value="Nucleotide cyclase"/>
    <property type="match status" value="1"/>
</dbReference>
<dbReference type="Proteomes" id="UP000600877">
    <property type="component" value="Unassembled WGS sequence"/>
</dbReference>
<name>A0ABQ2Z254_9NEIS</name>
<feature type="domain" description="HAMP" evidence="2">
    <location>
        <begin position="173"/>
        <end position="224"/>
    </location>
</feature>
<dbReference type="InterPro" id="IPR029787">
    <property type="entry name" value="Nucleotide_cyclase"/>
</dbReference>
<evidence type="ECO:0000259" key="2">
    <source>
        <dbReference type="PROSITE" id="PS50885"/>
    </source>
</evidence>
<dbReference type="Pfam" id="PF00990">
    <property type="entry name" value="GGDEF"/>
    <property type="match status" value="1"/>
</dbReference>
<dbReference type="Pfam" id="PF00563">
    <property type="entry name" value="EAL"/>
    <property type="match status" value="1"/>
</dbReference>
<dbReference type="Gene3D" id="3.30.110.200">
    <property type="match status" value="1"/>
</dbReference>
<feature type="domain" description="EAL" evidence="1">
    <location>
        <begin position="405"/>
        <end position="638"/>
    </location>
</feature>
<dbReference type="Pfam" id="PF16448">
    <property type="entry name" value="LapD_MoxY_N"/>
    <property type="match status" value="1"/>
</dbReference>
<dbReference type="PANTHER" id="PTHR33121:SF23">
    <property type="entry name" value="CYCLIC DI-GMP PHOSPHODIESTERASE PDEB"/>
    <property type="match status" value="1"/>
</dbReference>
<sequence length="638" mass="69355">MKRVSLIQQLWFLVVAAVVLAAAGSLTANLFNARNYLQQQLAAQSADAANSLALLITQNQADPAMGETLINAAFDQGHFRRISWIGADGKPRVQRVNAYQSGSAPAWFRNIFTLAPTPARAMVSSGWMQAGTIEVESEAGYAYASLWEGALQVSFWVLIAGLVVGAIGSFGVNTIRKQLLGVVNQAKAITQRRFVTIPEPPGPEMGRLAQAMNAMVIRVKVMFEEEAARLEVLRRQVNFDSVTGLANRQFFMGRLGADLQEREDERGVLLLMRIEALADINSKLGRPLTDEMLGQFGAVLRDPQRFGVDSQAGRLNGADFALLLPASQAEAASLQQLHDELHALLSSFAAQPVALAMAATDLRDGDTVRDIMSRLDQALAQSEFAAGVRIEMAGSNVDKPPAPTAEVWGGMLDQALQEGDDLRLVRFAVRDRHGALLHEEAPLRLRQGEAWLPAGQFMPMAIRTRRVAGLDLAAVAMALRQLAAEPDCPGIAVNLAAESLASEHFQRQLVAQIREHGHSAARLWLEMPEAGILPRFDAFRALCLALGELPCKLGIEHFGRQFSLIGQLHDLGIDYLKVDGSFVQDIHQHAGNQVFLKGVCNIAHNIGLGVIAEGVKQEPEQRMLFELGFDGVTGPAIR</sequence>
<gene>
    <name evidence="4" type="ORF">GCM10011290_29860</name>
</gene>
<comment type="caution">
    <text evidence="4">The sequence shown here is derived from an EMBL/GenBank/DDBJ whole genome shotgun (WGS) entry which is preliminary data.</text>
</comment>
<keyword evidence="5" id="KW-1185">Reference proteome</keyword>